<keyword evidence="4" id="KW-1185">Reference proteome</keyword>
<dbReference type="AlphaFoldDB" id="A0A168GIT2"/>
<evidence type="ECO:0008006" key="5">
    <source>
        <dbReference type="Google" id="ProtNLM"/>
    </source>
</evidence>
<dbReference type="Proteomes" id="UP000076881">
    <property type="component" value="Unassembled WGS sequence"/>
</dbReference>
<comment type="caution">
    <text evidence="3">The sequence shown here is derived from an EMBL/GenBank/DDBJ whole genome shotgun (WGS) entry which is preliminary data.</text>
</comment>
<name>A0A168GIT2_CORDF</name>
<keyword evidence="2" id="KW-0732">Signal</keyword>
<evidence type="ECO:0000256" key="1">
    <source>
        <dbReference type="SAM" id="MobiDB-lite"/>
    </source>
</evidence>
<feature type="compositionally biased region" description="Basic and acidic residues" evidence="1">
    <location>
        <begin position="396"/>
        <end position="407"/>
    </location>
</feature>
<evidence type="ECO:0000313" key="3">
    <source>
        <dbReference type="EMBL" id="OAA76539.1"/>
    </source>
</evidence>
<proteinExistence type="predicted"/>
<evidence type="ECO:0000256" key="2">
    <source>
        <dbReference type="SAM" id="SignalP"/>
    </source>
</evidence>
<feature type="chain" id="PRO_5007897181" description="Fungal N-terminal domain-containing protein" evidence="2">
    <location>
        <begin position="19"/>
        <end position="450"/>
    </location>
</feature>
<feature type="signal peptide" evidence="2">
    <location>
        <begin position="1"/>
        <end position="18"/>
    </location>
</feature>
<feature type="region of interest" description="Disordered" evidence="1">
    <location>
        <begin position="224"/>
        <end position="450"/>
    </location>
</feature>
<feature type="compositionally biased region" description="Basic and acidic residues" evidence="1">
    <location>
        <begin position="235"/>
        <end position="248"/>
    </location>
</feature>
<dbReference type="OrthoDB" id="4868998at2759"/>
<gene>
    <name evidence="3" type="ORF">LEL_06223</name>
</gene>
<feature type="compositionally biased region" description="Polar residues" evidence="1">
    <location>
        <begin position="308"/>
        <end position="318"/>
    </location>
</feature>
<accession>A0A168GIT2</accession>
<evidence type="ECO:0000313" key="4">
    <source>
        <dbReference type="Proteomes" id="UP000076881"/>
    </source>
</evidence>
<feature type="compositionally biased region" description="Acidic residues" evidence="1">
    <location>
        <begin position="435"/>
        <end position="450"/>
    </location>
</feature>
<reference evidence="3 4" key="1">
    <citation type="journal article" date="2016" name="Genome Biol. Evol.">
        <title>Divergent and convergent evolution of fungal pathogenicity.</title>
        <authorList>
            <person name="Shang Y."/>
            <person name="Xiao G."/>
            <person name="Zheng P."/>
            <person name="Cen K."/>
            <person name="Zhan S."/>
            <person name="Wang C."/>
        </authorList>
    </citation>
    <scope>NUCLEOTIDE SEQUENCE [LARGE SCALE GENOMIC DNA]</scope>
    <source>
        <strain evidence="3 4">RCEF 1005</strain>
    </source>
</reference>
<protein>
    <recommendedName>
        <fullName evidence="5">Fungal N-terminal domain-containing protein</fullName>
    </recommendedName>
</protein>
<dbReference type="EMBL" id="AZHF01000004">
    <property type="protein sequence ID" value="OAA76539.1"/>
    <property type="molecule type" value="Genomic_DNA"/>
</dbReference>
<sequence>MAELTLAIFGLAIPIAQGLFKLHGKLDEIASAPNDIKLFKNETYILGTSVNTFQMQCPVSLGKLTESKKQKALMHAQAIVDHFDSMMKSTEAATKVILSTCDGEQSTVGKLLARIRWVLNKSSIAAARSSMILFYAMINMFVNSVIVEALLHENNVLRERGGVSSKEIIEKLDFFGKLLRGDRVRVWGALQQCQDLTVNRAELQSIERTAKYIDRKAKLVIGDLPSRTTKKTRSAHADKKPKIGDRPSRAVSSAAKGLAQPSESSRKPEAKPGYLALDPSCPDLYLPAGGSQARGSKQRPAAEVPAKTSPSTAASQLKNRPAGAESGRSFTEREAVNLLPSGRKVIPDVSRSEGEQVSSSKSTYVVEHVATMDRARLSPQDTSTTKRRKSGGAARIPEDTQSLEKRYVAFLGAGDSERLARRRERPLQARVSSVGDDDEEEEEEQSNSER</sequence>
<organism evidence="3 4">
    <name type="scientific">Akanthomyces lecanii RCEF 1005</name>
    <dbReference type="NCBI Taxonomy" id="1081108"/>
    <lineage>
        <taxon>Eukaryota</taxon>
        <taxon>Fungi</taxon>
        <taxon>Dikarya</taxon>
        <taxon>Ascomycota</taxon>
        <taxon>Pezizomycotina</taxon>
        <taxon>Sordariomycetes</taxon>
        <taxon>Hypocreomycetidae</taxon>
        <taxon>Hypocreales</taxon>
        <taxon>Cordycipitaceae</taxon>
        <taxon>Akanthomyces</taxon>
        <taxon>Cordyceps confragosa</taxon>
    </lineage>
</organism>